<organism evidence="2 3">
    <name type="scientific">Stylosanthes scabra</name>
    <dbReference type="NCBI Taxonomy" id="79078"/>
    <lineage>
        <taxon>Eukaryota</taxon>
        <taxon>Viridiplantae</taxon>
        <taxon>Streptophyta</taxon>
        <taxon>Embryophyta</taxon>
        <taxon>Tracheophyta</taxon>
        <taxon>Spermatophyta</taxon>
        <taxon>Magnoliopsida</taxon>
        <taxon>eudicotyledons</taxon>
        <taxon>Gunneridae</taxon>
        <taxon>Pentapetalae</taxon>
        <taxon>rosids</taxon>
        <taxon>fabids</taxon>
        <taxon>Fabales</taxon>
        <taxon>Fabaceae</taxon>
        <taxon>Papilionoideae</taxon>
        <taxon>50 kb inversion clade</taxon>
        <taxon>dalbergioids sensu lato</taxon>
        <taxon>Dalbergieae</taxon>
        <taxon>Pterocarpus clade</taxon>
        <taxon>Stylosanthes</taxon>
    </lineage>
</organism>
<dbReference type="SMART" id="SM00256">
    <property type="entry name" value="FBOX"/>
    <property type="match status" value="1"/>
</dbReference>
<evidence type="ECO:0000313" key="3">
    <source>
        <dbReference type="Proteomes" id="UP001341840"/>
    </source>
</evidence>
<dbReference type="Pfam" id="PF00646">
    <property type="entry name" value="F-box"/>
    <property type="match status" value="1"/>
</dbReference>
<dbReference type="Proteomes" id="UP001341840">
    <property type="component" value="Unassembled WGS sequence"/>
</dbReference>
<dbReference type="Gene3D" id="1.20.1280.50">
    <property type="match status" value="1"/>
</dbReference>
<accession>A0ABU6Q6W0</accession>
<reference evidence="2 3" key="1">
    <citation type="journal article" date="2023" name="Plants (Basel)">
        <title>Bridging the Gap: Combining Genomics and Transcriptomics Approaches to Understand Stylosanthes scabra, an Orphan Legume from the Brazilian Caatinga.</title>
        <authorList>
            <person name="Ferreira-Neto J.R.C."/>
            <person name="da Silva M.D."/>
            <person name="Binneck E."/>
            <person name="de Melo N.F."/>
            <person name="da Silva R.H."/>
            <person name="de Melo A.L.T.M."/>
            <person name="Pandolfi V."/>
            <person name="Bustamante F.O."/>
            <person name="Brasileiro-Vidal A.C."/>
            <person name="Benko-Iseppon A.M."/>
        </authorList>
    </citation>
    <scope>NUCLEOTIDE SEQUENCE [LARGE SCALE GENOMIC DNA]</scope>
    <source>
        <tissue evidence="2">Leaves</tissue>
    </source>
</reference>
<keyword evidence="3" id="KW-1185">Reference proteome</keyword>
<sequence>MSSHEGWMDLPLEVLELILQRLSRMDNLMNCRATCRSWRKAAEAVFSSQLPLMLSLLPSKYVLSAPCSNHDSSVLAETWPHRANRRRDLISVYSVQGWLMFNRFHPVILKNQTFSELCFFNPFSRASFKLPWLFLFLRSPMGYIQVRVAFNSAPPGSDEFVVVLVCAFSYNRKDDHEQKRQKLAFFKFKQGSWIVSESVVGINEFFYEIAVDDDDKLYGLTFKHETSIVFVVKLSDDDHVVKRLVMQNSIQDIKFNGSRPRSRLAMDNSTGELLLVLHYYVSSSGEYLFRVYKLERSSVRWCEVVDIGDGFLLWDYTRVSFVSAKGTYTCSSRQV</sequence>
<comment type="caution">
    <text evidence="2">The sequence shown here is derived from an EMBL/GenBank/DDBJ whole genome shotgun (WGS) entry which is preliminary data.</text>
</comment>
<dbReference type="PANTHER" id="PTHR33110:SF71">
    <property type="entry name" value="F-BOX_KELCH-REPEAT PROTEIN"/>
    <property type="match status" value="1"/>
</dbReference>
<dbReference type="SUPFAM" id="SSF81383">
    <property type="entry name" value="F-box domain"/>
    <property type="match status" value="1"/>
</dbReference>
<dbReference type="InterPro" id="IPR001810">
    <property type="entry name" value="F-box_dom"/>
</dbReference>
<gene>
    <name evidence="2" type="ORF">PIB30_015331</name>
</gene>
<evidence type="ECO:0000313" key="2">
    <source>
        <dbReference type="EMBL" id="MED6107582.1"/>
    </source>
</evidence>
<dbReference type="InterPro" id="IPR036047">
    <property type="entry name" value="F-box-like_dom_sf"/>
</dbReference>
<protein>
    <recommendedName>
        <fullName evidence="1">F-box domain-containing protein</fullName>
    </recommendedName>
</protein>
<evidence type="ECO:0000259" key="1">
    <source>
        <dbReference type="SMART" id="SM00256"/>
    </source>
</evidence>
<proteinExistence type="predicted"/>
<feature type="domain" description="F-box" evidence="1">
    <location>
        <begin position="10"/>
        <end position="50"/>
    </location>
</feature>
<dbReference type="PANTHER" id="PTHR33110">
    <property type="entry name" value="F-BOX/KELCH-REPEAT PROTEIN-RELATED"/>
    <property type="match status" value="1"/>
</dbReference>
<dbReference type="InterPro" id="IPR005174">
    <property type="entry name" value="KIB1-4_b-propeller"/>
</dbReference>
<dbReference type="Pfam" id="PF03478">
    <property type="entry name" value="Beta-prop_KIB1-4"/>
    <property type="match status" value="1"/>
</dbReference>
<name>A0ABU6Q6W0_9FABA</name>
<dbReference type="EMBL" id="JASCZI010000042">
    <property type="protein sequence ID" value="MED6107582.1"/>
    <property type="molecule type" value="Genomic_DNA"/>
</dbReference>